<keyword evidence="2" id="KW-1185">Reference proteome</keyword>
<gene>
    <name evidence="1" type="ORF">GMARGA_LOCUS30235</name>
</gene>
<accession>A0ABN7WFE9</accession>
<reference evidence="1 2" key="1">
    <citation type="submission" date="2021-06" db="EMBL/GenBank/DDBJ databases">
        <authorList>
            <person name="Kallberg Y."/>
            <person name="Tangrot J."/>
            <person name="Rosling A."/>
        </authorList>
    </citation>
    <scope>NUCLEOTIDE SEQUENCE [LARGE SCALE GENOMIC DNA]</scope>
    <source>
        <strain evidence="1 2">120-4 pot B 10/14</strain>
    </source>
</reference>
<dbReference type="Proteomes" id="UP000789901">
    <property type="component" value="Unassembled WGS sequence"/>
</dbReference>
<dbReference type="EMBL" id="CAJVQB010042211">
    <property type="protein sequence ID" value="CAG8830197.1"/>
    <property type="molecule type" value="Genomic_DNA"/>
</dbReference>
<protein>
    <submittedName>
        <fullName evidence="1">45965_t:CDS:1</fullName>
    </submittedName>
</protein>
<comment type="caution">
    <text evidence="1">The sequence shown here is derived from an EMBL/GenBank/DDBJ whole genome shotgun (WGS) entry which is preliminary data.</text>
</comment>
<sequence length="113" mass="13186">DRSFQTNKKALHHIHICKDSKCSILENQEGQEHNYKNLSSYFFKQSFTTYPALEKDSTILQKTLYNSDFFIFSSGQQYATIFKKPIPLHTLNKLVFKAVQKFAQLNNTETTTK</sequence>
<evidence type="ECO:0000313" key="2">
    <source>
        <dbReference type="Proteomes" id="UP000789901"/>
    </source>
</evidence>
<name>A0ABN7WFE9_GIGMA</name>
<evidence type="ECO:0000313" key="1">
    <source>
        <dbReference type="EMBL" id="CAG8830197.1"/>
    </source>
</evidence>
<organism evidence="1 2">
    <name type="scientific">Gigaspora margarita</name>
    <dbReference type="NCBI Taxonomy" id="4874"/>
    <lineage>
        <taxon>Eukaryota</taxon>
        <taxon>Fungi</taxon>
        <taxon>Fungi incertae sedis</taxon>
        <taxon>Mucoromycota</taxon>
        <taxon>Glomeromycotina</taxon>
        <taxon>Glomeromycetes</taxon>
        <taxon>Diversisporales</taxon>
        <taxon>Gigasporaceae</taxon>
        <taxon>Gigaspora</taxon>
    </lineage>
</organism>
<feature type="non-terminal residue" evidence="1">
    <location>
        <position position="1"/>
    </location>
</feature>
<proteinExistence type="predicted"/>